<keyword evidence="4 13" id="KW-0963">Cytoplasm</keyword>
<dbReference type="CDD" id="cd02800">
    <property type="entry name" value="tRNA_bind_EcMetRS_like"/>
    <property type="match status" value="1"/>
</dbReference>
<feature type="short sequence motif" description="'KMSKS' region" evidence="13">
    <location>
        <begin position="297"/>
        <end position="301"/>
    </location>
</feature>
<proteinExistence type="inferred from homology"/>
<evidence type="ECO:0000256" key="3">
    <source>
        <dbReference type="ARBA" id="ARBA00011738"/>
    </source>
</evidence>
<evidence type="ECO:0000256" key="10">
    <source>
        <dbReference type="ARBA" id="ARBA00022917"/>
    </source>
</evidence>
<evidence type="ECO:0000256" key="14">
    <source>
        <dbReference type="SAM" id="MobiDB-lite"/>
    </source>
</evidence>
<dbReference type="PANTHER" id="PTHR43326">
    <property type="entry name" value="METHIONYL-TRNA SYNTHETASE"/>
    <property type="match status" value="1"/>
</dbReference>
<dbReference type="InterPro" id="IPR002547">
    <property type="entry name" value="tRNA-bd_dom"/>
</dbReference>
<dbReference type="InterPro" id="IPR041872">
    <property type="entry name" value="Anticodon_Met"/>
</dbReference>
<dbReference type="NCBIfam" id="NF008900">
    <property type="entry name" value="PRK12267.1"/>
    <property type="match status" value="1"/>
</dbReference>
<evidence type="ECO:0000256" key="12">
    <source>
        <dbReference type="ARBA" id="ARBA00047364"/>
    </source>
</evidence>
<feature type="domain" description="TRNA-binding" evidence="15">
    <location>
        <begin position="552"/>
        <end position="654"/>
    </location>
</feature>
<evidence type="ECO:0000256" key="4">
    <source>
        <dbReference type="ARBA" id="ARBA00022490"/>
    </source>
</evidence>
<dbReference type="HAMAP" id="MF_01228">
    <property type="entry name" value="Met_tRNA_synth_type2"/>
    <property type="match status" value="1"/>
</dbReference>
<comment type="similarity">
    <text evidence="13">Belongs to the class-I aminoacyl-tRNA synthetase family. MetG type 2A subfamily.</text>
</comment>
<dbReference type="InterPro" id="IPR023457">
    <property type="entry name" value="Met-tRNA_synth_2"/>
</dbReference>
<evidence type="ECO:0000259" key="15">
    <source>
        <dbReference type="PROSITE" id="PS50886"/>
    </source>
</evidence>
<keyword evidence="13" id="KW-0479">Metal-binding</keyword>
<keyword evidence="5 13" id="KW-0820">tRNA-binding</keyword>
<dbReference type="EMBL" id="DVNJ01000024">
    <property type="protein sequence ID" value="HIU63024.1"/>
    <property type="molecule type" value="Genomic_DNA"/>
</dbReference>
<comment type="subcellular location">
    <subcellularLocation>
        <location evidence="2 13">Cytoplasm</location>
    </subcellularLocation>
</comment>
<dbReference type="Pfam" id="PF19303">
    <property type="entry name" value="Anticodon_3"/>
    <property type="match status" value="1"/>
</dbReference>
<dbReference type="InterPro" id="IPR012340">
    <property type="entry name" value="NA-bd_OB-fold"/>
</dbReference>
<dbReference type="InterPro" id="IPR009080">
    <property type="entry name" value="tRNAsynth_Ia_anticodon-bd"/>
</dbReference>
<keyword evidence="7 13" id="KW-0547">Nucleotide-binding</keyword>
<dbReference type="GO" id="GO:0004825">
    <property type="term" value="F:methionine-tRNA ligase activity"/>
    <property type="evidence" value="ECO:0007669"/>
    <property type="project" value="UniProtKB-UniRule"/>
</dbReference>
<accession>A0A9D1MML3</accession>
<evidence type="ECO:0000256" key="11">
    <source>
        <dbReference type="ARBA" id="ARBA00023146"/>
    </source>
</evidence>
<keyword evidence="13" id="KW-0862">Zinc</keyword>
<organism evidence="16 17">
    <name type="scientific">Candidatus Caccalectryoclostridium excrementigallinarum</name>
    <dbReference type="NCBI Taxonomy" id="2840710"/>
    <lineage>
        <taxon>Bacteria</taxon>
        <taxon>Bacillati</taxon>
        <taxon>Bacillota</taxon>
        <taxon>Clostridia</taxon>
        <taxon>Christensenellales</taxon>
        <taxon>Christensenellaceae</taxon>
        <taxon>Christensenellaceae incertae sedis</taxon>
        <taxon>Candidatus Caccalectryoclostridium</taxon>
    </lineage>
</organism>
<dbReference type="GO" id="GO:0000049">
    <property type="term" value="F:tRNA binding"/>
    <property type="evidence" value="ECO:0007669"/>
    <property type="project" value="UniProtKB-UniRule"/>
</dbReference>
<dbReference type="SUPFAM" id="SSF50249">
    <property type="entry name" value="Nucleic acid-binding proteins"/>
    <property type="match status" value="1"/>
</dbReference>
<feature type="compositionally biased region" description="Basic and acidic residues" evidence="14">
    <location>
        <begin position="524"/>
        <end position="542"/>
    </location>
</feature>
<dbReference type="InterPro" id="IPR033911">
    <property type="entry name" value="MetRS_core"/>
</dbReference>
<evidence type="ECO:0000313" key="17">
    <source>
        <dbReference type="Proteomes" id="UP000824145"/>
    </source>
</evidence>
<evidence type="ECO:0000256" key="8">
    <source>
        <dbReference type="ARBA" id="ARBA00022840"/>
    </source>
</evidence>
<evidence type="ECO:0000313" key="16">
    <source>
        <dbReference type="EMBL" id="HIU63024.1"/>
    </source>
</evidence>
<comment type="cofactor">
    <cofactor evidence="13">
        <name>Zn(2+)</name>
        <dbReference type="ChEBI" id="CHEBI:29105"/>
    </cofactor>
    <text evidence="13">Binds 1 zinc ion per subunit.</text>
</comment>
<dbReference type="PROSITE" id="PS50886">
    <property type="entry name" value="TRBD"/>
    <property type="match status" value="1"/>
</dbReference>
<reference evidence="16" key="2">
    <citation type="journal article" date="2021" name="PeerJ">
        <title>Extensive microbial diversity within the chicken gut microbiome revealed by metagenomics and culture.</title>
        <authorList>
            <person name="Gilroy R."/>
            <person name="Ravi A."/>
            <person name="Getino M."/>
            <person name="Pursley I."/>
            <person name="Horton D.L."/>
            <person name="Alikhan N.F."/>
            <person name="Baker D."/>
            <person name="Gharbi K."/>
            <person name="Hall N."/>
            <person name="Watson M."/>
            <person name="Adriaenssens E.M."/>
            <person name="Foster-Nyarko E."/>
            <person name="Jarju S."/>
            <person name="Secka A."/>
            <person name="Antonio M."/>
            <person name="Oren A."/>
            <person name="Chaudhuri R.R."/>
            <person name="La Ragione R."/>
            <person name="Hildebrand F."/>
            <person name="Pallen M.J."/>
        </authorList>
    </citation>
    <scope>NUCLEOTIDE SEQUENCE</scope>
    <source>
        <strain evidence="16">9366</strain>
    </source>
</reference>
<dbReference type="Proteomes" id="UP000824145">
    <property type="component" value="Unassembled WGS sequence"/>
</dbReference>
<evidence type="ECO:0000256" key="2">
    <source>
        <dbReference type="ARBA" id="ARBA00004496"/>
    </source>
</evidence>
<feature type="binding site" evidence="13">
    <location>
        <position position="148"/>
    </location>
    <ligand>
        <name>Zn(2+)</name>
        <dbReference type="ChEBI" id="CHEBI:29105"/>
    </ligand>
</feature>
<dbReference type="InterPro" id="IPR014729">
    <property type="entry name" value="Rossmann-like_a/b/a_fold"/>
</dbReference>
<feature type="binding site" evidence="13">
    <location>
        <position position="128"/>
    </location>
    <ligand>
        <name>Zn(2+)</name>
        <dbReference type="ChEBI" id="CHEBI:29105"/>
    </ligand>
</feature>
<comment type="function">
    <text evidence="1 13">Is required not only for elongation of protein synthesis but also for the initiation of all mRNA translation through initiator tRNA(fMet) aminoacylation.</text>
</comment>
<dbReference type="SUPFAM" id="SSF52374">
    <property type="entry name" value="Nucleotidylyl transferase"/>
    <property type="match status" value="1"/>
</dbReference>
<keyword evidence="8 13" id="KW-0067">ATP-binding</keyword>
<evidence type="ECO:0000256" key="13">
    <source>
        <dbReference type="HAMAP-Rule" id="MF_01228"/>
    </source>
</evidence>
<dbReference type="Gene3D" id="1.10.730.10">
    <property type="entry name" value="Isoleucyl-tRNA Synthetase, Domain 1"/>
    <property type="match status" value="1"/>
</dbReference>
<evidence type="ECO:0000256" key="1">
    <source>
        <dbReference type="ARBA" id="ARBA00003314"/>
    </source>
</evidence>
<keyword evidence="6 13" id="KW-0436">Ligase</keyword>
<gene>
    <name evidence="13 16" type="primary">metG</name>
    <name evidence="16" type="ORF">IAB07_04595</name>
</gene>
<feature type="binding site" evidence="13">
    <location>
        <position position="131"/>
    </location>
    <ligand>
        <name>Zn(2+)</name>
        <dbReference type="ChEBI" id="CHEBI:29105"/>
    </ligand>
</feature>
<dbReference type="NCBIfam" id="TIGR00398">
    <property type="entry name" value="metG"/>
    <property type="match status" value="1"/>
</dbReference>
<sequence>MEKQKYYITTPIYYPSGKWHIGTCYTTVVCDALARFNRLDGKDVFFLTGTDEHGQKIQRAAKEAGVTPKQYVDGLVDDLKRLWERLDITYDKFIRTTDEYHEKAVQKIFQKLYEKGDIYKSEYEGMYCVPCESFWTKSQLVDGKCPDCGREVVSAREESYFFRLSKYQGVVEKLLESGDFLFPASRRKEMLNNFVKPGLQDLCVSRTSFDWGVKVPFDQKHVIYVWLDALFNYVTALGYMGEDDELFKKYWPASVHMMAKEIVRFHSVIWPAFLTALDLPLPEKVFGHGWIMFDGGKMSKSKGNVVDPFILSERYGVDTLRYYLLHIVPFGEDGEYSNEMLVRSYNSDLANTLGNLVSRVAAMIDKYFGVIPAPTGDDESADGELKKLTEELLSKVRAELEKPNVSTAMDAVWEVLHRANKYIDETAPWTLGASEEGKVRLSSVLFNLAEAIRTCAVVLQAFLPETAAKILDKLGVSQSERTFDSLSSPMSHGGKVDKGAHLFARLDVEKELKELEKIAEELAAAKEKKSEKPEAGAEKSEEQTPAEIGIEDFDKVVLKVGKILNCKKVEKADKLLCSTVDLGEEKPRTIVSGIAKYYSPEEMKGKSVVVVANLRPVKLRGILSQGMLLCASDKQGGLKLLAPEGDMPAGSEIS</sequence>
<dbReference type="InterPro" id="IPR004495">
    <property type="entry name" value="Met-tRNA-synth_bsu_C"/>
</dbReference>
<evidence type="ECO:0000256" key="6">
    <source>
        <dbReference type="ARBA" id="ARBA00022598"/>
    </source>
</evidence>
<evidence type="ECO:0000256" key="5">
    <source>
        <dbReference type="ARBA" id="ARBA00022555"/>
    </source>
</evidence>
<dbReference type="GO" id="GO:0005524">
    <property type="term" value="F:ATP binding"/>
    <property type="evidence" value="ECO:0007669"/>
    <property type="project" value="UniProtKB-UniRule"/>
</dbReference>
<reference evidence="16" key="1">
    <citation type="submission" date="2020-10" db="EMBL/GenBank/DDBJ databases">
        <authorList>
            <person name="Gilroy R."/>
        </authorList>
    </citation>
    <scope>NUCLEOTIDE SEQUENCE</scope>
    <source>
        <strain evidence="16">9366</strain>
    </source>
</reference>
<dbReference type="PANTHER" id="PTHR43326:SF1">
    <property type="entry name" value="METHIONINE--TRNA LIGASE, MITOCHONDRIAL"/>
    <property type="match status" value="1"/>
</dbReference>
<protein>
    <recommendedName>
        <fullName evidence="13">Methionine--tRNA ligase</fullName>
        <ecNumber evidence="13">6.1.1.10</ecNumber>
    </recommendedName>
    <alternativeName>
        <fullName evidence="13">Methionyl-tRNA synthetase</fullName>
        <shortName evidence="13">MetRS</shortName>
    </alternativeName>
</protein>
<comment type="catalytic activity">
    <reaction evidence="12 13">
        <text>tRNA(Met) + L-methionine + ATP = L-methionyl-tRNA(Met) + AMP + diphosphate</text>
        <dbReference type="Rhea" id="RHEA:13481"/>
        <dbReference type="Rhea" id="RHEA-COMP:9667"/>
        <dbReference type="Rhea" id="RHEA-COMP:9698"/>
        <dbReference type="ChEBI" id="CHEBI:30616"/>
        <dbReference type="ChEBI" id="CHEBI:33019"/>
        <dbReference type="ChEBI" id="CHEBI:57844"/>
        <dbReference type="ChEBI" id="CHEBI:78442"/>
        <dbReference type="ChEBI" id="CHEBI:78530"/>
        <dbReference type="ChEBI" id="CHEBI:456215"/>
        <dbReference type="EC" id="6.1.1.10"/>
    </reaction>
</comment>
<dbReference type="InterPro" id="IPR014758">
    <property type="entry name" value="Met-tRNA_synth"/>
</dbReference>
<keyword evidence="9 13" id="KW-0694">RNA-binding</keyword>
<dbReference type="GO" id="GO:0005737">
    <property type="term" value="C:cytoplasm"/>
    <property type="evidence" value="ECO:0007669"/>
    <property type="project" value="UniProtKB-SubCell"/>
</dbReference>
<name>A0A9D1MML3_9FIRM</name>
<dbReference type="NCBIfam" id="TIGR00399">
    <property type="entry name" value="metG_C_term"/>
    <property type="match status" value="1"/>
</dbReference>
<dbReference type="PRINTS" id="PR01041">
    <property type="entry name" value="TRNASYNTHMET"/>
</dbReference>
<dbReference type="InterPro" id="IPR015413">
    <property type="entry name" value="Methionyl/Leucyl_tRNA_Synth"/>
</dbReference>
<comment type="caution">
    <text evidence="16">The sequence shown here is derived from an EMBL/GenBank/DDBJ whole genome shotgun (WGS) entry which is preliminary data.</text>
</comment>
<dbReference type="AlphaFoldDB" id="A0A9D1MML3"/>
<evidence type="ECO:0000256" key="7">
    <source>
        <dbReference type="ARBA" id="ARBA00022741"/>
    </source>
</evidence>
<dbReference type="Gene3D" id="2.170.220.10">
    <property type="match status" value="1"/>
</dbReference>
<keyword evidence="10 13" id="KW-0648">Protein biosynthesis</keyword>
<comment type="subunit">
    <text evidence="3 13">Homodimer.</text>
</comment>
<feature type="region of interest" description="Disordered" evidence="14">
    <location>
        <begin position="524"/>
        <end position="544"/>
    </location>
</feature>
<dbReference type="Gene3D" id="3.40.50.620">
    <property type="entry name" value="HUPs"/>
    <property type="match status" value="1"/>
</dbReference>
<dbReference type="EC" id="6.1.1.10" evidence="13"/>
<dbReference type="FunFam" id="2.170.220.10:FF:000002">
    <property type="entry name" value="Methionine--tRNA ligase"/>
    <property type="match status" value="1"/>
</dbReference>
<comment type="caution">
    <text evidence="13">Lacks conserved residue(s) required for the propagation of feature annotation.</text>
</comment>
<dbReference type="GO" id="GO:0046872">
    <property type="term" value="F:metal ion binding"/>
    <property type="evidence" value="ECO:0007669"/>
    <property type="project" value="UniProtKB-KW"/>
</dbReference>
<dbReference type="Gene3D" id="2.40.50.140">
    <property type="entry name" value="Nucleic acid-binding proteins"/>
    <property type="match status" value="1"/>
</dbReference>
<dbReference type="Pfam" id="PF09334">
    <property type="entry name" value="tRNA-synt_1g"/>
    <property type="match status" value="2"/>
</dbReference>
<dbReference type="SUPFAM" id="SSF47323">
    <property type="entry name" value="Anticodon-binding domain of a subclass of class I aminoacyl-tRNA synthetases"/>
    <property type="match status" value="1"/>
</dbReference>
<evidence type="ECO:0000256" key="9">
    <source>
        <dbReference type="ARBA" id="ARBA00022884"/>
    </source>
</evidence>
<dbReference type="CDD" id="cd07957">
    <property type="entry name" value="Anticodon_Ia_Met"/>
    <property type="match status" value="1"/>
</dbReference>
<dbReference type="CDD" id="cd00814">
    <property type="entry name" value="MetRS_core"/>
    <property type="match status" value="1"/>
</dbReference>
<dbReference type="Pfam" id="PF01588">
    <property type="entry name" value="tRNA_bind"/>
    <property type="match status" value="1"/>
</dbReference>
<feature type="binding site" evidence="13">
    <location>
        <position position="145"/>
    </location>
    <ligand>
        <name>Zn(2+)</name>
        <dbReference type="ChEBI" id="CHEBI:29105"/>
    </ligand>
</feature>
<dbReference type="FunFam" id="2.40.50.140:FF:000042">
    <property type="entry name" value="Methionine--tRNA ligase"/>
    <property type="match status" value="1"/>
</dbReference>
<dbReference type="GO" id="GO:0006431">
    <property type="term" value="P:methionyl-tRNA aminoacylation"/>
    <property type="evidence" value="ECO:0007669"/>
    <property type="project" value="UniProtKB-UniRule"/>
</dbReference>
<keyword evidence="11 13" id="KW-0030">Aminoacyl-tRNA synthetase</keyword>